<gene>
    <name evidence="2" type="ORF">OS493_034283</name>
</gene>
<dbReference type="AlphaFoldDB" id="A0A9W9YYJ9"/>
<comment type="caution">
    <text evidence="2">The sequence shown here is derived from an EMBL/GenBank/DDBJ whole genome shotgun (WGS) entry which is preliminary data.</text>
</comment>
<name>A0A9W9YYJ9_9CNID</name>
<reference evidence="2" key="1">
    <citation type="submission" date="2023-01" db="EMBL/GenBank/DDBJ databases">
        <title>Genome assembly of the deep-sea coral Lophelia pertusa.</title>
        <authorList>
            <person name="Herrera S."/>
            <person name="Cordes E."/>
        </authorList>
    </citation>
    <scope>NUCLEOTIDE SEQUENCE</scope>
    <source>
        <strain evidence="2">USNM1676648</strain>
        <tissue evidence="2">Polyp</tissue>
    </source>
</reference>
<dbReference type="Proteomes" id="UP001163046">
    <property type="component" value="Unassembled WGS sequence"/>
</dbReference>
<accession>A0A9W9YYJ9</accession>
<dbReference type="EMBL" id="MU826873">
    <property type="protein sequence ID" value="KAJ7370074.1"/>
    <property type="molecule type" value="Genomic_DNA"/>
</dbReference>
<evidence type="ECO:0000313" key="2">
    <source>
        <dbReference type="EMBL" id="KAJ7370074.1"/>
    </source>
</evidence>
<keyword evidence="1" id="KW-1133">Transmembrane helix</keyword>
<evidence type="ECO:0000313" key="3">
    <source>
        <dbReference type="Proteomes" id="UP001163046"/>
    </source>
</evidence>
<keyword evidence="1" id="KW-0472">Membrane</keyword>
<organism evidence="2 3">
    <name type="scientific">Desmophyllum pertusum</name>
    <dbReference type="NCBI Taxonomy" id="174260"/>
    <lineage>
        <taxon>Eukaryota</taxon>
        <taxon>Metazoa</taxon>
        <taxon>Cnidaria</taxon>
        <taxon>Anthozoa</taxon>
        <taxon>Hexacorallia</taxon>
        <taxon>Scleractinia</taxon>
        <taxon>Caryophylliina</taxon>
        <taxon>Caryophylliidae</taxon>
        <taxon>Desmophyllum</taxon>
    </lineage>
</organism>
<keyword evidence="3" id="KW-1185">Reference proteome</keyword>
<proteinExistence type="predicted"/>
<protein>
    <submittedName>
        <fullName evidence="2">Uncharacterized protein</fullName>
    </submittedName>
</protein>
<feature type="transmembrane region" description="Helical" evidence="1">
    <location>
        <begin position="93"/>
        <end position="115"/>
    </location>
</feature>
<dbReference type="OrthoDB" id="5984107at2759"/>
<evidence type="ECO:0000256" key="1">
    <source>
        <dbReference type="SAM" id="Phobius"/>
    </source>
</evidence>
<sequence length="269" mass="30502">MPRPKSRVENDYCTAQNEGLYDEPCFYENPANDLGLSSLDVAAFTENSSVYKHQSPKTHSVEIRHSHFEPMSCVDQTYKRGNSPRSLSRRMRCLVALNVLLSVLTIICLGLTSFLCYKVIIKDEGERCKGCDSGSLVTASVPTVMPRAEWTNLLANVQSLKTNVSLLKQVTVAIDTEENLVHESMRKISENLTKLREEIKRTQQDVINNKLAIVLLNSTSLKQDDLLDLWRKVNSNEKDLRDVREQVINMSKIVPPRDHQGIMVPRACR</sequence>
<keyword evidence="1" id="KW-0812">Transmembrane</keyword>